<sequence>MAAQVPDNEELYRNKTQSDSLITIAEKVDTDTLIKVNDLRYREDQFYMNLTYNLLQSRPEGVSQNSFSAGFHFGFLRDMPINSKRTFAIAAGLGYSFNNYKQNLAISESNGIYSYQAIPDDVNFDKNKLALHYIELPIEFRWRTSTVHNHKFWRVYTGVKLSYLAFSQSKYEAGDLHEYVKGNTDLNKFRYGAYLACGYNTWNFYAYYGLNPIFKSSAKMTDGKALDMSNLNVGLMFYIL</sequence>
<proteinExistence type="predicted"/>
<dbReference type="Proteomes" id="UP000244677">
    <property type="component" value="Chromosome"/>
</dbReference>
<organism evidence="2 3">
    <name type="scientific">Flavobacterium kingsejongi</name>
    <dbReference type="NCBI Taxonomy" id="1678728"/>
    <lineage>
        <taxon>Bacteria</taxon>
        <taxon>Pseudomonadati</taxon>
        <taxon>Bacteroidota</taxon>
        <taxon>Flavobacteriia</taxon>
        <taxon>Flavobacteriales</taxon>
        <taxon>Flavobacteriaceae</taxon>
        <taxon>Flavobacterium</taxon>
    </lineage>
</organism>
<dbReference type="Pfam" id="PF13568">
    <property type="entry name" value="OMP_b-brl_2"/>
    <property type="match status" value="1"/>
</dbReference>
<reference evidence="2 3" key="1">
    <citation type="submission" date="2017-04" db="EMBL/GenBank/DDBJ databases">
        <title>Complete genome sequence of Flavobacterium kingsejong AJ004.</title>
        <authorList>
            <person name="Lee P.C."/>
        </authorList>
    </citation>
    <scope>NUCLEOTIDE SEQUENCE [LARGE SCALE GENOMIC DNA]</scope>
    <source>
        <strain evidence="2 3">AJ004</strain>
    </source>
</reference>
<evidence type="ECO:0000259" key="1">
    <source>
        <dbReference type="Pfam" id="PF13568"/>
    </source>
</evidence>
<dbReference type="AlphaFoldDB" id="A0A2S1LU45"/>
<feature type="domain" description="Outer membrane protein beta-barrel" evidence="1">
    <location>
        <begin position="40"/>
        <end position="214"/>
    </location>
</feature>
<keyword evidence="3" id="KW-1185">Reference proteome</keyword>
<name>A0A2S1LU45_9FLAO</name>
<dbReference type="InterPro" id="IPR025665">
    <property type="entry name" value="Beta-barrel_OMP_2"/>
</dbReference>
<dbReference type="OrthoDB" id="959017at2"/>
<dbReference type="KEGG" id="fki:FK004_06640"/>
<gene>
    <name evidence="2" type="ORF">FK004_06640</name>
</gene>
<evidence type="ECO:0000313" key="2">
    <source>
        <dbReference type="EMBL" id="AWG27277.1"/>
    </source>
</evidence>
<accession>A0A2S1LU45</accession>
<evidence type="ECO:0000313" key="3">
    <source>
        <dbReference type="Proteomes" id="UP000244677"/>
    </source>
</evidence>
<dbReference type="EMBL" id="CP020919">
    <property type="protein sequence ID" value="AWG27277.1"/>
    <property type="molecule type" value="Genomic_DNA"/>
</dbReference>
<protein>
    <recommendedName>
        <fullName evidence="1">Outer membrane protein beta-barrel domain-containing protein</fullName>
    </recommendedName>
</protein>